<feature type="transmembrane region" description="Helical" evidence="6">
    <location>
        <begin position="154"/>
        <end position="174"/>
    </location>
</feature>
<keyword evidence="3 6" id="KW-0812">Transmembrane</keyword>
<dbReference type="InterPro" id="IPR003339">
    <property type="entry name" value="ABC/ECF_trnsptr_transmembrane"/>
</dbReference>
<dbReference type="PANTHER" id="PTHR34857:SF2">
    <property type="entry name" value="SLL0384 PROTEIN"/>
    <property type="match status" value="1"/>
</dbReference>
<evidence type="ECO:0000256" key="3">
    <source>
        <dbReference type="ARBA" id="ARBA00022692"/>
    </source>
</evidence>
<reference evidence="8" key="1">
    <citation type="submission" date="2017-02" db="EMBL/GenBank/DDBJ databases">
        <authorList>
            <person name="Varghese N."/>
            <person name="Submissions S."/>
        </authorList>
    </citation>
    <scope>NUCLEOTIDE SEQUENCE [LARGE SCALE GENOMIC DNA]</scope>
    <source>
        <strain evidence="8">USBA 833</strain>
    </source>
</reference>
<dbReference type="PANTHER" id="PTHR34857">
    <property type="entry name" value="SLL0384 PROTEIN"/>
    <property type="match status" value="1"/>
</dbReference>
<dbReference type="InterPro" id="IPR051611">
    <property type="entry name" value="ECF_transporter_component"/>
</dbReference>
<feature type="transmembrane region" description="Helical" evidence="6">
    <location>
        <begin position="242"/>
        <end position="260"/>
    </location>
</feature>
<dbReference type="CDD" id="cd16914">
    <property type="entry name" value="EcfT"/>
    <property type="match status" value="1"/>
</dbReference>
<evidence type="ECO:0000256" key="4">
    <source>
        <dbReference type="ARBA" id="ARBA00022989"/>
    </source>
</evidence>
<sequence length="261" mass="30181">MDWLFKEDDFTPKKDKDTFADKTVKALLSAASNIRRQDFIEKKGFLYSVNPALKLLSVFVLIFFISLSKNIFFLLSLDSLLIICTLLLKNSSGKVLYFSFAAFAFSLLMVFPSVFIYKSFSSLIIPVKVFADIVIVNILSITTRWKDITKSLKLIYVPDIFIFILDIAIIYIYVLGDLALNMIYALKIRTIGKLDKKYSLLSNIIGNVFIQSKLMSDEMYSAMELRGFTGEYKREVNFKLNIYDFIFILVIIFMISSYFFF</sequence>
<evidence type="ECO:0000313" key="8">
    <source>
        <dbReference type="Proteomes" id="UP000190105"/>
    </source>
</evidence>
<dbReference type="GO" id="GO:0005886">
    <property type="term" value="C:plasma membrane"/>
    <property type="evidence" value="ECO:0007669"/>
    <property type="project" value="UniProtKB-ARBA"/>
</dbReference>
<dbReference type="Pfam" id="PF02361">
    <property type="entry name" value="CbiQ"/>
    <property type="match status" value="1"/>
</dbReference>
<keyword evidence="8" id="KW-1185">Reference proteome</keyword>
<feature type="transmembrane region" description="Helical" evidence="6">
    <location>
        <begin position="71"/>
        <end position="88"/>
    </location>
</feature>
<evidence type="ECO:0000256" key="5">
    <source>
        <dbReference type="ARBA" id="ARBA00023136"/>
    </source>
</evidence>
<accession>A0A1T4WGE7</accession>
<keyword evidence="5 6" id="KW-0472">Membrane</keyword>
<name>A0A1T4WGE7_9CLOT</name>
<evidence type="ECO:0000313" key="7">
    <source>
        <dbReference type="EMBL" id="SKA76372.1"/>
    </source>
</evidence>
<dbReference type="EMBL" id="FUYH01000001">
    <property type="protein sequence ID" value="SKA76372.1"/>
    <property type="molecule type" value="Genomic_DNA"/>
</dbReference>
<keyword evidence="2" id="KW-1003">Cell membrane</keyword>
<evidence type="ECO:0000256" key="6">
    <source>
        <dbReference type="SAM" id="Phobius"/>
    </source>
</evidence>
<comment type="subcellular location">
    <subcellularLocation>
        <location evidence="1">Membrane</location>
        <topology evidence="1">Multi-pass membrane protein</topology>
    </subcellularLocation>
</comment>
<feature type="transmembrane region" description="Helical" evidence="6">
    <location>
        <begin position="95"/>
        <end position="117"/>
    </location>
</feature>
<organism evidence="7 8">
    <name type="scientific">Caloramator quimbayensis</name>
    <dbReference type="NCBI Taxonomy" id="1147123"/>
    <lineage>
        <taxon>Bacteria</taxon>
        <taxon>Bacillati</taxon>
        <taxon>Bacillota</taxon>
        <taxon>Clostridia</taxon>
        <taxon>Eubacteriales</taxon>
        <taxon>Clostridiaceae</taxon>
        <taxon>Caloramator</taxon>
    </lineage>
</organism>
<evidence type="ECO:0000256" key="2">
    <source>
        <dbReference type="ARBA" id="ARBA00022475"/>
    </source>
</evidence>
<proteinExistence type="predicted"/>
<feature type="transmembrane region" description="Helical" evidence="6">
    <location>
        <begin position="45"/>
        <end position="65"/>
    </location>
</feature>
<dbReference type="OrthoDB" id="8585740at2"/>
<feature type="transmembrane region" description="Helical" evidence="6">
    <location>
        <begin position="123"/>
        <end position="142"/>
    </location>
</feature>
<keyword evidence="4 6" id="KW-1133">Transmembrane helix</keyword>
<dbReference type="RefSeq" id="WP_078695217.1">
    <property type="nucleotide sequence ID" value="NZ_FUYH01000001.1"/>
</dbReference>
<gene>
    <name evidence="7" type="ORF">SAMN05443428_101183</name>
</gene>
<dbReference type="Proteomes" id="UP000190105">
    <property type="component" value="Unassembled WGS sequence"/>
</dbReference>
<dbReference type="AlphaFoldDB" id="A0A1T4WGE7"/>
<evidence type="ECO:0000256" key="1">
    <source>
        <dbReference type="ARBA" id="ARBA00004141"/>
    </source>
</evidence>
<protein>
    <submittedName>
        <fullName evidence="7">Cobalt/nickel transport system permease protein</fullName>
    </submittedName>
</protein>
<dbReference type="STRING" id="1147123.SAMN05443428_101183"/>